<dbReference type="InterPro" id="IPR012349">
    <property type="entry name" value="Split_barrel_FMN-bd"/>
</dbReference>
<dbReference type="PANTHER" id="PTHR30466">
    <property type="entry name" value="FLAVIN REDUCTASE"/>
    <property type="match status" value="1"/>
</dbReference>
<dbReference type="SMART" id="SM00903">
    <property type="entry name" value="Flavin_Reduct"/>
    <property type="match status" value="1"/>
</dbReference>
<dbReference type="PANTHER" id="PTHR30466:SF15">
    <property type="entry name" value="POSSIBLE OXIDOREDUCTASE"/>
    <property type="match status" value="1"/>
</dbReference>
<organism evidence="4 5">
    <name type="scientific">Nocardia thailandica</name>
    <dbReference type="NCBI Taxonomy" id="257275"/>
    <lineage>
        <taxon>Bacteria</taxon>
        <taxon>Bacillati</taxon>
        <taxon>Actinomycetota</taxon>
        <taxon>Actinomycetes</taxon>
        <taxon>Mycobacteriales</taxon>
        <taxon>Nocardiaceae</taxon>
        <taxon>Nocardia</taxon>
    </lineage>
</organism>
<evidence type="ECO:0000256" key="2">
    <source>
        <dbReference type="ARBA" id="ARBA00023002"/>
    </source>
</evidence>
<dbReference type="RefSeq" id="WP_387702221.1">
    <property type="nucleotide sequence ID" value="NZ_JBIAMX010000016.1"/>
</dbReference>
<keyword evidence="2 4" id="KW-0560">Oxidoreductase</keyword>
<sequence>MDTVAEDFDALVAAADDAVWIVTTVAGGHHSGCLVGFAGQVSIEPRRFLVALSKQNHTFRTAMAARYLAVHLLRPDDRELARLFAGTTGDEVDKFARCRWETGPHGLAVLSDAAGWFAARIVDRHDLGDHSGVVTEPVAAGTPPSAGFVPLRYDAVADIPPGHEN</sequence>
<dbReference type="Proteomes" id="UP001601444">
    <property type="component" value="Unassembled WGS sequence"/>
</dbReference>
<dbReference type="Gene3D" id="2.30.110.10">
    <property type="entry name" value="Electron Transport, Fmn-binding Protein, Chain A"/>
    <property type="match status" value="1"/>
</dbReference>
<dbReference type="Pfam" id="PF01613">
    <property type="entry name" value="Flavin_Reduct"/>
    <property type="match status" value="1"/>
</dbReference>
<dbReference type="GO" id="GO:0016491">
    <property type="term" value="F:oxidoreductase activity"/>
    <property type="evidence" value="ECO:0007669"/>
    <property type="project" value="UniProtKB-KW"/>
</dbReference>
<dbReference type="EC" id="1.5.1.-" evidence="4"/>
<dbReference type="EMBL" id="JBIAMX010000016">
    <property type="protein sequence ID" value="MFF0545786.1"/>
    <property type="molecule type" value="Genomic_DNA"/>
</dbReference>
<dbReference type="InterPro" id="IPR050268">
    <property type="entry name" value="NADH-dep_flavin_reductase"/>
</dbReference>
<dbReference type="SUPFAM" id="SSF50475">
    <property type="entry name" value="FMN-binding split barrel"/>
    <property type="match status" value="1"/>
</dbReference>
<gene>
    <name evidence="4" type="ORF">ACFYTF_23390</name>
</gene>
<protein>
    <submittedName>
        <fullName evidence="4">Flavin reductase family protein</fullName>
        <ecNumber evidence="4">1.5.1.-</ecNumber>
    </submittedName>
</protein>
<proteinExistence type="inferred from homology"/>
<comment type="similarity">
    <text evidence="1">Belongs to the non-flavoprotein flavin reductase family.</text>
</comment>
<feature type="domain" description="Flavin reductase like" evidence="3">
    <location>
        <begin position="12"/>
        <end position="155"/>
    </location>
</feature>
<evidence type="ECO:0000313" key="4">
    <source>
        <dbReference type="EMBL" id="MFF0545786.1"/>
    </source>
</evidence>
<evidence type="ECO:0000256" key="1">
    <source>
        <dbReference type="ARBA" id="ARBA00008898"/>
    </source>
</evidence>
<evidence type="ECO:0000313" key="5">
    <source>
        <dbReference type="Proteomes" id="UP001601444"/>
    </source>
</evidence>
<reference evidence="4 5" key="1">
    <citation type="submission" date="2024-10" db="EMBL/GenBank/DDBJ databases">
        <title>The Natural Products Discovery Center: Release of the First 8490 Sequenced Strains for Exploring Actinobacteria Biosynthetic Diversity.</title>
        <authorList>
            <person name="Kalkreuter E."/>
            <person name="Kautsar S.A."/>
            <person name="Yang D."/>
            <person name="Bader C.D."/>
            <person name="Teijaro C.N."/>
            <person name="Fluegel L."/>
            <person name="Davis C.M."/>
            <person name="Simpson J.R."/>
            <person name="Lauterbach L."/>
            <person name="Steele A.D."/>
            <person name="Gui C."/>
            <person name="Meng S."/>
            <person name="Li G."/>
            <person name="Viehrig K."/>
            <person name="Ye F."/>
            <person name="Su P."/>
            <person name="Kiefer A.F."/>
            <person name="Nichols A."/>
            <person name="Cepeda A.J."/>
            <person name="Yan W."/>
            <person name="Fan B."/>
            <person name="Jiang Y."/>
            <person name="Adhikari A."/>
            <person name="Zheng C.-J."/>
            <person name="Schuster L."/>
            <person name="Cowan T.M."/>
            <person name="Smanski M.J."/>
            <person name="Chevrette M.G."/>
            <person name="De Carvalho L.P.S."/>
            <person name="Shen B."/>
        </authorList>
    </citation>
    <scope>NUCLEOTIDE SEQUENCE [LARGE SCALE GENOMIC DNA]</scope>
    <source>
        <strain evidence="4 5">NPDC004045</strain>
    </source>
</reference>
<comment type="caution">
    <text evidence="4">The sequence shown here is derived from an EMBL/GenBank/DDBJ whole genome shotgun (WGS) entry which is preliminary data.</text>
</comment>
<dbReference type="InterPro" id="IPR002563">
    <property type="entry name" value="Flavin_Rdtase-like_dom"/>
</dbReference>
<accession>A0ABW6PTN3</accession>
<keyword evidence="5" id="KW-1185">Reference proteome</keyword>
<name>A0ABW6PTN3_9NOCA</name>
<evidence type="ECO:0000259" key="3">
    <source>
        <dbReference type="SMART" id="SM00903"/>
    </source>
</evidence>